<evidence type="ECO:0000259" key="2">
    <source>
        <dbReference type="Pfam" id="PF07662"/>
    </source>
</evidence>
<dbReference type="Proteomes" id="UP001369082">
    <property type="component" value="Unassembled WGS sequence"/>
</dbReference>
<proteinExistence type="predicted"/>
<accession>A0ABU9GUJ7</accession>
<gene>
    <name evidence="3" type="ORF">V6256_15580</name>
</gene>
<evidence type="ECO:0000313" key="3">
    <source>
        <dbReference type="EMBL" id="MEL0630995.1"/>
    </source>
</evidence>
<comment type="caution">
    <text evidence="3">The sequence shown here is derived from an EMBL/GenBank/DDBJ whole genome shotgun (WGS) entry which is preliminary data.</text>
</comment>
<dbReference type="InterPro" id="IPR011657">
    <property type="entry name" value="CNT_C_dom"/>
</dbReference>
<evidence type="ECO:0000313" key="4">
    <source>
        <dbReference type="Proteomes" id="UP001369082"/>
    </source>
</evidence>
<keyword evidence="4" id="KW-1185">Reference proteome</keyword>
<name>A0ABU9GUJ7_9GAMM</name>
<sequence>LGGLGVLSPSRRPEIARLGLKAVMAGTLSNLMSATLVAIFFALSIM</sequence>
<keyword evidence="1" id="KW-0812">Transmembrane</keyword>
<keyword evidence="1" id="KW-0472">Membrane</keyword>
<dbReference type="RefSeq" id="WP_341599144.1">
    <property type="nucleotide sequence ID" value="NZ_JBAKAZ010000284.1"/>
</dbReference>
<protein>
    <submittedName>
        <fullName evidence="3">Nucleoside transporter C-terminal domain-containing protein</fullName>
    </submittedName>
</protein>
<dbReference type="EMBL" id="JBAKAZ010000284">
    <property type="protein sequence ID" value="MEL0630995.1"/>
    <property type="molecule type" value="Genomic_DNA"/>
</dbReference>
<reference evidence="3 4" key="1">
    <citation type="submission" date="2024-02" db="EMBL/GenBank/DDBJ databases">
        <title>Bacteria isolated from the canopy kelp, Nereocystis luetkeana.</title>
        <authorList>
            <person name="Pfister C.A."/>
            <person name="Younker I.T."/>
            <person name="Light S.H."/>
        </authorList>
    </citation>
    <scope>NUCLEOTIDE SEQUENCE [LARGE SCALE GENOMIC DNA]</scope>
    <source>
        <strain evidence="3 4">TI.1.05</strain>
    </source>
</reference>
<feature type="non-terminal residue" evidence="3">
    <location>
        <position position="1"/>
    </location>
</feature>
<feature type="domain" description="Concentrative nucleoside transporter C-terminal" evidence="2">
    <location>
        <begin position="1"/>
        <end position="37"/>
    </location>
</feature>
<organism evidence="3 4">
    <name type="scientific">Psychromonas aquatilis</name>
    <dbReference type="NCBI Taxonomy" id="2005072"/>
    <lineage>
        <taxon>Bacteria</taxon>
        <taxon>Pseudomonadati</taxon>
        <taxon>Pseudomonadota</taxon>
        <taxon>Gammaproteobacteria</taxon>
        <taxon>Alteromonadales</taxon>
        <taxon>Psychromonadaceae</taxon>
        <taxon>Psychromonas</taxon>
    </lineage>
</organism>
<keyword evidence="1" id="KW-1133">Transmembrane helix</keyword>
<dbReference type="Pfam" id="PF07662">
    <property type="entry name" value="Nucleos_tra2_C"/>
    <property type="match status" value="1"/>
</dbReference>
<evidence type="ECO:0000256" key="1">
    <source>
        <dbReference type="SAM" id="Phobius"/>
    </source>
</evidence>
<feature type="transmembrane region" description="Helical" evidence="1">
    <location>
        <begin position="20"/>
        <end position="43"/>
    </location>
</feature>